<reference evidence="3 4" key="2">
    <citation type="journal article" date="2014" name="J. Gen. Appl. Microbiol.">
        <title>The early diverging ascomycetous budding yeast Saitoella complicata has three histone deacetylases belonging to the Clr6, Hos2, and Rpd3 lineages.</title>
        <authorList>
            <person name="Nishida H."/>
            <person name="Matsumoto T."/>
            <person name="Kondo S."/>
            <person name="Hamamoto M."/>
            <person name="Yoshikawa H."/>
        </authorList>
    </citation>
    <scope>NUCLEOTIDE SEQUENCE [LARGE SCALE GENOMIC DNA]</scope>
    <source>
        <strain evidence="3 4">NRRL Y-17804</strain>
    </source>
</reference>
<dbReference type="InterPro" id="IPR038988">
    <property type="entry name" value="Sas4"/>
</dbReference>
<keyword evidence="4" id="KW-1185">Reference proteome</keyword>
<feature type="region of interest" description="Disordered" evidence="1">
    <location>
        <begin position="171"/>
        <end position="215"/>
    </location>
</feature>
<name>A0A0E9NJM2_SAICN</name>
<dbReference type="PANTHER" id="PTHR38422:SF1">
    <property type="entry name" value="SOMETHING ABOUT SILENCING PROTEIN 4"/>
    <property type="match status" value="1"/>
</dbReference>
<dbReference type="GO" id="GO:0004402">
    <property type="term" value="F:histone acetyltransferase activity"/>
    <property type="evidence" value="ECO:0007669"/>
    <property type="project" value="TreeGrafter"/>
</dbReference>
<dbReference type="STRING" id="698492.A0A0E9NJM2"/>
<reference evidence="3 4" key="3">
    <citation type="journal article" date="2015" name="Genome Announc.">
        <title>Draft Genome Sequence of the Archiascomycetous Yeast Saitoella complicata.</title>
        <authorList>
            <person name="Yamauchi K."/>
            <person name="Kondo S."/>
            <person name="Hamamoto M."/>
            <person name="Takahashi Y."/>
            <person name="Ogura Y."/>
            <person name="Hayashi T."/>
            <person name="Nishida H."/>
        </authorList>
    </citation>
    <scope>NUCLEOTIDE SEQUENCE [LARGE SCALE GENOMIC DNA]</scope>
    <source>
        <strain evidence="3 4">NRRL Y-17804</strain>
    </source>
</reference>
<dbReference type="PANTHER" id="PTHR38422">
    <property type="entry name" value="SOMETHING ABOUT SILENCING PROTEIN 4"/>
    <property type="match status" value="1"/>
</dbReference>
<proteinExistence type="predicted"/>
<evidence type="ECO:0000313" key="3">
    <source>
        <dbReference type="EMBL" id="GAO49605.1"/>
    </source>
</evidence>
<dbReference type="GO" id="GO:0033255">
    <property type="term" value="C:SAS acetyltransferase complex"/>
    <property type="evidence" value="ECO:0007669"/>
    <property type="project" value="InterPro"/>
</dbReference>
<comment type="caution">
    <text evidence="3">The sequence shown here is derived from an EMBL/GenBank/DDBJ whole genome shotgun (WGS) entry which is preliminary data.</text>
</comment>
<evidence type="ECO:0000313" key="4">
    <source>
        <dbReference type="Proteomes" id="UP000033140"/>
    </source>
</evidence>
<dbReference type="Pfam" id="PF15460">
    <property type="entry name" value="SAS4"/>
    <property type="match status" value="1"/>
</dbReference>
<evidence type="ECO:0000259" key="2">
    <source>
        <dbReference type="Pfam" id="PF15460"/>
    </source>
</evidence>
<sequence length="424" mass="47564">MVIGLGEHLMMGTPIPHEQLGEEVHEQPRPTNKRKLDAHANEKVTSNSTSSEHINNTALVIKAIAPVGAHVTPSIPSRQVPKSDRSLRTRVSGRLSFVFNAHPVDAALTSTEPDAEDSRSLVAKESSKLGYTDKIIVIHSTTSDDVTSTAPAVAKPARPTIEVPLFRIIDDTSTTSKPPPEPGKSPARPLLRSASTSPRAVRKAPPSLSQAVVAPEDDPLGDDIYHKAHQKPFRSERHLLIKERERIAYEKLQLEREFEILQGLDWMRVVGPILHKRRPDHKFTHAEYETERTRLIEETRSVLEKYRIWKAEEARKKKGPLRAGTAIVRQKSATPTPSVHEEAIVRKKKFRVERTDPNWPGWKRIRIIFKGMRPPTPTSLLAAVEASKLRGKNARKSGRVVTAWGEPLPRIAIADRDFTLPYWL</sequence>
<evidence type="ECO:0000256" key="1">
    <source>
        <dbReference type="SAM" id="MobiDB-lite"/>
    </source>
</evidence>
<accession>A0A0E9NJM2</accession>
<gene>
    <name evidence="3" type="ORF">G7K_3754-t1</name>
</gene>
<protein>
    <recommendedName>
        <fullName evidence="2">Something about silencing protein 4 domain-containing protein</fullName>
    </recommendedName>
</protein>
<dbReference type="Proteomes" id="UP000033140">
    <property type="component" value="Unassembled WGS sequence"/>
</dbReference>
<dbReference type="AlphaFoldDB" id="A0A0E9NJM2"/>
<dbReference type="EMBL" id="BACD03000024">
    <property type="protein sequence ID" value="GAO49605.1"/>
    <property type="molecule type" value="Genomic_DNA"/>
</dbReference>
<organism evidence="3 4">
    <name type="scientific">Saitoella complicata (strain BCRC 22490 / CBS 7301 / JCM 7358 / NBRC 10748 / NRRL Y-17804)</name>
    <dbReference type="NCBI Taxonomy" id="698492"/>
    <lineage>
        <taxon>Eukaryota</taxon>
        <taxon>Fungi</taxon>
        <taxon>Dikarya</taxon>
        <taxon>Ascomycota</taxon>
        <taxon>Taphrinomycotina</taxon>
        <taxon>Taphrinomycotina incertae sedis</taxon>
        <taxon>Saitoella</taxon>
    </lineage>
</organism>
<reference evidence="3 4" key="1">
    <citation type="journal article" date="2011" name="J. Gen. Appl. Microbiol.">
        <title>Draft genome sequencing of the enigmatic yeast Saitoella complicata.</title>
        <authorList>
            <person name="Nishida H."/>
            <person name="Hamamoto M."/>
            <person name="Sugiyama J."/>
        </authorList>
    </citation>
    <scope>NUCLEOTIDE SEQUENCE [LARGE SCALE GENOMIC DNA]</scope>
    <source>
        <strain evidence="3 4">NRRL Y-17804</strain>
    </source>
</reference>
<dbReference type="InterPro" id="IPR029184">
    <property type="entry name" value="Sas4_dom"/>
</dbReference>
<feature type="domain" description="Something about silencing protein 4" evidence="2">
    <location>
        <begin position="218"/>
        <end position="318"/>
    </location>
</feature>